<reference evidence="2" key="1">
    <citation type="journal article" date="2014" name="Front. Microbiol.">
        <title>High frequency of phylogenetically diverse reductive dehalogenase-homologous genes in deep subseafloor sedimentary metagenomes.</title>
        <authorList>
            <person name="Kawai M."/>
            <person name="Futagami T."/>
            <person name="Toyoda A."/>
            <person name="Takaki Y."/>
            <person name="Nishi S."/>
            <person name="Hori S."/>
            <person name="Arai W."/>
            <person name="Tsubouchi T."/>
            <person name="Morono Y."/>
            <person name="Uchiyama I."/>
            <person name="Ito T."/>
            <person name="Fujiyama A."/>
            <person name="Inagaki F."/>
            <person name="Takami H."/>
        </authorList>
    </citation>
    <scope>NUCLEOTIDE SEQUENCE</scope>
    <source>
        <strain evidence="2">Expedition CK06-06</strain>
    </source>
</reference>
<dbReference type="EMBL" id="BARS01026129">
    <property type="protein sequence ID" value="GAG12043.1"/>
    <property type="molecule type" value="Genomic_DNA"/>
</dbReference>
<feature type="non-terminal residue" evidence="2">
    <location>
        <position position="232"/>
    </location>
</feature>
<feature type="domain" description="NADP-dependent oxidoreductase" evidence="1">
    <location>
        <begin position="71"/>
        <end position="216"/>
    </location>
</feature>
<sequence>MSNNIKNKSRRNFIKKGFTGLAGVILVPSAIKKDRKPFNLQKKDKKFIYRTLGKTGIKLPVVSMGTYNATSVTNTALDAGIVHIDTSADYNKGNDERMFGEVFKKRPRGSFVIGTSIGMWQYRQADQIKNTISAKTLKDYIEGSLRRLDLDYIDIYYLGGIQHKEIVEYEPYLEILKEYKKAGKLRFLGVTTHANEPEIIRTATDGGIYDVVLTAYNFRKNNREEIKKAVAY</sequence>
<dbReference type="SUPFAM" id="SSF51430">
    <property type="entry name" value="NAD(P)-linked oxidoreductase"/>
    <property type="match status" value="1"/>
</dbReference>
<dbReference type="InterPro" id="IPR023210">
    <property type="entry name" value="NADP_OxRdtase_dom"/>
</dbReference>
<dbReference type="Pfam" id="PF00248">
    <property type="entry name" value="Aldo_ket_red"/>
    <property type="match status" value="1"/>
</dbReference>
<evidence type="ECO:0000313" key="2">
    <source>
        <dbReference type="EMBL" id="GAG12043.1"/>
    </source>
</evidence>
<dbReference type="PANTHER" id="PTHR43312:SF1">
    <property type="entry name" value="NADP-DEPENDENT OXIDOREDUCTASE DOMAIN-CONTAINING PROTEIN"/>
    <property type="match status" value="1"/>
</dbReference>
<gene>
    <name evidence="2" type="ORF">S01H1_41212</name>
</gene>
<proteinExistence type="predicted"/>
<dbReference type="InterPro" id="IPR036812">
    <property type="entry name" value="NAD(P)_OxRdtase_dom_sf"/>
</dbReference>
<dbReference type="AlphaFoldDB" id="X0VHV2"/>
<evidence type="ECO:0000259" key="1">
    <source>
        <dbReference type="Pfam" id="PF00248"/>
    </source>
</evidence>
<protein>
    <recommendedName>
        <fullName evidence="1">NADP-dependent oxidoreductase domain-containing protein</fullName>
    </recommendedName>
</protein>
<dbReference type="InterPro" id="IPR053135">
    <property type="entry name" value="AKR2_Oxidoreductase"/>
</dbReference>
<organism evidence="2">
    <name type="scientific">marine sediment metagenome</name>
    <dbReference type="NCBI Taxonomy" id="412755"/>
    <lineage>
        <taxon>unclassified sequences</taxon>
        <taxon>metagenomes</taxon>
        <taxon>ecological metagenomes</taxon>
    </lineage>
</organism>
<dbReference type="PANTHER" id="PTHR43312">
    <property type="entry name" value="D-THREO-ALDOSE 1-DEHYDROGENASE"/>
    <property type="match status" value="1"/>
</dbReference>
<dbReference type="Gene3D" id="3.20.20.100">
    <property type="entry name" value="NADP-dependent oxidoreductase domain"/>
    <property type="match status" value="1"/>
</dbReference>
<accession>X0VHV2</accession>
<comment type="caution">
    <text evidence="2">The sequence shown here is derived from an EMBL/GenBank/DDBJ whole genome shotgun (WGS) entry which is preliminary data.</text>
</comment>
<name>X0VHV2_9ZZZZ</name>